<dbReference type="InterPro" id="IPR033413">
    <property type="entry name" value="DUF5117"/>
</dbReference>
<reference evidence="5 6" key="1">
    <citation type="submission" date="2016-10" db="EMBL/GenBank/DDBJ databases">
        <authorList>
            <person name="de Groot N.N."/>
        </authorList>
    </citation>
    <scope>NUCLEOTIDE SEQUENCE [LARGE SCALE GENOMIC DNA]</scope>
    <source>
        <strain evidence="5 6">DSM 25383</strain>
    </source>
</reference>
<evidence type="ECO:0000256" key="1">
    <source>
        <dbReference type="SAM" id="SignalP"/>
    </source>
</evidence>
<keyword evidence="1" id="KW-0732">Signal</keyword>
<dbReference type="EMBL" id="FNRI01000012">
    <property type="protein sequence ID" value="SEA99900.1"/>
    <property type="molecule type" value="Genomic_DNA"/>
</dbReference>
<evidence type="ECO:0000259" key="4">
    <source>
        <dbReference type="Pfam" id="PF17162"/>
    </source>
</evidence>
<dbReference type="Pfam" id="PF17162">
    <property type="entry name" value="DUF5118"/>
    <property type="match status" value="1"/>
</dbReference>
<dbReference type="PANTHER" id="PTHR38478:SF1">
    <property type="entry name" value="ZINC DEPENDENT METALLOPROTEASE DOMAIN LIPOPROTEIN"/>
    <property type="match status" value="1"/>
</dbReference>
<dbReference type="Proteomes" id="UP000183253">
    <property type="component" value="Unassembled WGS sequence"/>
</dbReference>
<evidence type="ECO:0000313" key="6">
    <source>
        <dbReference type="Proteomes" id="UP000183253"/>
    </source>
</evidence>
<feature type="domain" description="DUF5118" evidence="4">
    <location>
        <begin position="45"/>
        <end position="94"/>
    </location>
</feature>
<protein>
    <recommendedName>
        <fullName evidence="7">DUF5117 domain-containing protein</fullName>
    </recommendedName>
</protein>
<feature type="domain" description="DUF5117" evidence="3">
    <location>
        <begin position="113"/>
        <end position="296"/>
    </location>
</feature>
<dbReference type="AlphaFoldDB" id="A0A1H4FSU3"/>
<keyword evidence="6" id="KW-1185">Reference proteome</keyword>
<evidence type="ECO:0000259" key="3">
    <source>
        <dbReference type="Pfam" id="PF17148"/>
    </source>
</evidence>
<evidence type="ECO:0000259" key="2">
    <source>
        <dbReference type="Pfam" id="PF16313"/>
    </source>
</evidence>
<proteinExistence type="predicted"/>
<name>A0A1H4FSU3_9BACT</name>
<gene>
    <name evidence="5" type="ORF">SAMN05444145_11246</name>
</gene>
<dbReference type="STRING" id="1033731.SAMN05444145_11246"/>
<feature type="chain" id="PRO_5010190719" description="DUF5117 domain-containing protein" evidence="1">
    <location>
        <begin position="24"/>
        <end position="876"/>
    </location>
</feature>
<dbReference type="Pfam" id="PF16313">
    <property type="entry name" value="DUF4953"/>
    <property type="match status" value="1"/>
</dbReference>
<evidence type="ECO:0008006" key="7">
    <source>
        <dbReference type="Google" id="ProtNLM"/>
    </source>
</evidence>
<feature type="domain" description="EcxA zinc-binding" evidence="2">
    <location>
        <begin position="452"/>
        <end position="733"/>
    </location>
</feature>
<dbReference type="PANTHER" id="PTHR38478">
    <property type="entry name" value="PEPTIDASE M1A AND M12B"/>
    <property type="match status" value="1"/>
</dbReference>
<sequence length="876" mass="100756">MKRYLICLLSLLLLSGVSTATFAKGKKSKKKAQTTTAAAPAKKQSEYDKLFKDKQVKTSKGGIMTLHIVDDKLFVELPLKMLNRDMMLMSSVAEITDHTDSYVGLSPLRPLQVKFDTINRTVLLRRDRSQSVVADNGEEIRRALAQSNMPAILGSYKIKAFNADSTAVVFDMTDLFIGNESLLTAIDPRSETKLVLRGVSFNQKKDRSMLTDVAAFDDNATVTSYITYDSKIGKTYNKVTTAKLVRSLALLPETPMRPRLADFRLPLNVLGKYNYHSDYKLMDPVYFATRWRMEPSDQAAYDRGEAVEPKAPVVFYIDTTFTAQMSAAITKGILEWNKCFEAIGFKNAIRVRPFPTPEEDPQFSPQNFRYNCINYVPSLTGDTRVRTYVDPRSGEILRTTVMVCHNMTWEMPFEIFVFTAHADPSVRQRYMPDSTLFEHIKNHFTWLTGVDCFGMSYNLTSSAAFSSDSLRHNAAFTQKYGTTPSMLDIAKYNFIAPIDAVKKGFRITPVGVGEYDYHVVKCLYKPVPEAKTSEEELKVIEKWVDATVGNPVYRYENAKDCPDCGANDVGDDDIKNFKYALGNLQYCMENFDKWISDEDDPEYLYRNGIYNYLYRRYKQLLTQVAITAYGVKTYERKANDPVPSYEFTPYAEQKEALDILYANRYMPDWVQRPELVRLMGIQRERIEEHKDYLSLLMNATATRLFIYEGQGKDHFDHKRYIRYMFDKLFEKTRKGQKLSDEDFYYQTNFAKTMMASSKIVDRKAKYRDGSASALAAQIAGDPKVLDFSDPEACMKTVEEMPLLYSMNDVDFGRDEVSAQYGALKKWPVINTQSTRQLYYGILKELRQVVKPYINSSDRRTREHYRFIYESINRLID</sequence>
<dbReference type="Pfam" id="PF17148">
    <property type="entry name" value="DUF5117"/>
    <property type="match status" value="1"/>
</dbReference>
<evidence type="ECO:0000313" key="5">
    <source>
        <dbReference type="EMBL" id="SEA99900.1"/>
    </source>
</evidence>
<dbReference type="OrthoDB" id="1007337at2"/>
<dbReference type="InterPro" id="IPR032534">
    <property type="entry name" value="EcxA_zinc-bd"/>
</dbReference>
<organism evidence="5 6">
    <name type="scientific">Alistipes timonensis JC136</name>
    <dbReference type="NCBI Taxonomy" id="1033731"/>
    <lineage>
        <taxon>Bacteria</taxon>
        <taxon>Pseudomonadati</taxon>
        <taxon>Bacteroidota</taxon>
        <taxon>Bacteroidia</taxon>
        <taxon>Bacteroidales</taxon>
        <taxon>Rikenellaceae</taxon>
        <taxon>Alistipes</taxon>
    </lineage>
</organism>
<dbReference type="InterPro" id="IPR033428">
    <property type="entry name" value="DUF5118"/>
</dbReference>
<dbReference type="RefSeq" id="WP_010266289.1">
    <property type="nucleotide sequence ID" value="NZ_CAEG01000019.1"/>
</dbReference>
<accession>A0A1H4FSU3</accession>
<feature type="signal peptide" evidence="1">
    <location>
        <begin position="1"/>
        <end position="23"/>
    </location>
</feature>